<protein>
    <recommendedName>
        <fullName evidence="4">histidine kinase</fullName>
        <ecNumber evidence="4">2.7.13.3</ecNumber>
    </recommendedName>
</protein>
<feature type="transmembrane region" description="Helical" evidence="13">
    <location>
        <begin position="240"/>
        <end position="258"/>
    </location>
</feature>
<dbReference type="EMBL" id="MHMD01000001">
    <property type="protein sequence ID" value="OGZ22334.1"/>
    <property type="molecule type" value="Genomic_DNA"/>
</dbReference>
<comment type="caution">
    <text evidence="15">The sequence shown here is derived from an EMBL/GenBank/DDBJ whole genome shotgun (WGS) entry which is preliminary data.</text>
</comment>
<evidence type="ECO:0000256" key="2">
    <source>
        <dbReference type="ARBA" id="ARBA00004236"/>
    </source>
</evidence>
<feature type="transmembrane region" description="Helical" evidence="13">
    <location>
        <begin position="126"/>
        <end position="146"/>
    </location>
</feature>
<dbReference type="Gene3D" id="1.10.287.130">
    <property type="match status" value="1"/>
</dbReference>
<evidence type="ECO:0000256" key="8">
    <source>
        <dbReference type="ARBA" id="ARBA00022741"/>
    </source>
</evidence>
<dbReference type="InterPro" id="IPR036890">
    <property type="entry name" value="HATPase_C_sf"/>
</dbReference>
<dbReference type="Pfam" id="PF16927">
    <property type="entry name" value="HisKA_7TM"/>
    <property type="match status" value="1"/>
</dbReference>
<proteinExistence type="predicted"/>
<evidence type="ECO:0000256" key="6">
    <source>
        <dbReference type="ARBA" id="ARBA00022553"/>
    </source>
</evidence>
<dbReference type="SMART" id="SM00388">
    <property type="entry name" value="HisKA"/>
    <property type="match status" value="1"/>
</dbReference>
<comment type="subcellular location">
    <subcellularLocation>
        <location evidence="2">Cell membrane</location>
    </subcellularLocation>
    <subcellularLocation>
        <location evidence="3">Membrane raft</location>
        <topology evidence="3">Multi-pass membrane protein</topology>
    </subcellularLocation>
</comment>
<dbReference type="STRING" id="1801668.A3D46_00495"/>
<dbReference type="CDD" id="cd00082">
    <property type="entry name" value="HisKA"/>
    <property type="match status" value="1"/>
</dbReference>
<dbReference type="Pfam" id="PF02518">
    <property type="entry name" value="HATPase_c"/>
    <property type="match status" value="1"/>
</dbReference>
<organism evidence="15 16">
    <name type="scientific">Candidatus Nealsonbacteria bacterium RIFCSPHIGHO2_02_FULL_43_13</name>
    <dbReference type="NCBI Taxonomy" id="1801668"/>
    <lineage>
        <taxon>Bacteria</taxon>
        <taxon>Candidatus Nealsoniibacteriota</taxon>
    </lineage>
</organism>
<evidence type="ECO:0000313" key="16">
    <source>
        <dbReference type="Proteomes" id="UP000178703"/>
    </source>
</evidence>
<dbReference type="InterPro" id="IPR005467">
    <property type="entry name" value="His_kinase_dom"/>
</dbReference>
<keyword evidence="9" id="KW-0418">Kinase</keyword>
<dbReference type="SUPFAM" id="SSF47384">
    <property type="entry name" value="Homodimeric domain of signal transducing histidine kinase"/>
    <property type="match status" value="1"/>
</dbReference>
<keyword evidence="10" id="KW-0067">ATP-binding</keyword>
<dbReference type="InterPro" id="IPR036097">
    <property type="entry name" value="HisK_dim/P_sf"/>
</dbReference>
<evidence type="ECO:0000256" key="5">
    <source>
        <dbReference type="ARBA" id="ARBA00022475"/>
    </source>
</evidence>
<dbReference type="FunFam" id="3.30.565.10:FF:000023">
    <property type="entry name" value="PAS domain-containing sensor histidine kinase"/>
    <property type="match status" value="1"/>
</dbReference>
<dbReference type="AlphaFoldDB" id="A0A1G2E912"/>
<dbReference type="PROSITE" id="PS50109">
    <property type="entry name" value="HIS_KIN"/>
    <property type="match status" value="1"/>
</dbReference>
<dbReference type="PANTHER" id="PTHR43047:SF72">
    <property type="entry name" value="OSMOSENSING HISTIDINE PROTEIN KINASE SLN1"/>
    <property type="match status" value="1"/>
</dbReference>
<dbReference type="EC" id="2.7.13.3" evidence="4"/>
<dbReference type="PRINTS" id="PR00344">
    <property type="entry name" value="BCTRLSENSOR"/>
</dbReference>
<dbReference type="InterPro" id="IPR004358">
    <property type="entry name" value="Sig_transdc_His_kin-like_C"/>
</dbReference>
<name>A0A1G2E912_9BACT</name>
<evidence type="ECO:0000256" key="9">
    <source>
        <dbReference type="ARBA" id="ARBA00022777"/>
    </source>
</evidence>
<evidence type="ECO:0000313" key="15">
    <source>
        <dbReference type="EMBL" id="OGZ22334.1"/>
    </source>
</evidence>
<dbReference type="Proteomes" id="UP000178703">
    <property type="component" value="Unassembled WGS sequence"/>
</dbReference>
<evidence type="ECO:0000256" key="4">
    <source>
        <dbReference type="ARBA" id="ARBA00012438"/>
    </source>
</evidence>
<reference evidence="15 16" key="1">
    <citation type="journal article" date="2016" name="Nat. Commun.">
        <title>Thousands of microbial genomes shed light on interconnected biogeochemical processes in an aquifer system.</title>
        <authorList>
            <person name="Anantharaman K."/>
            <person name="Brown C.T."/>
            <person name="Hug L.A."/>
            <person name="Sharon I."/>
            <person name="Castelle C.J."/>
            <person name="Probst A.J."/>
            <person name="Thomas B.C."/>
            <person name="Singh A."/>
            <person name="Wilkins M.J."/>
            <person name="Karaoz U."/>
            <person name="Brodie E.L."/>
            <person name="Williams K.H."/>
            <person name="Hubbard S.S."/>
            <person name="Banfield J.F."/>
        </authorList>
    </citation>
    <scope>NUCLEOTIDE SEQUENCE [LARGE SCALE GENOMIC DNA]</scope>
</reference>
<evidence type="ECO:0000256" key="11">
    <source>
        <dbReference type="ARBA" id="ARBA00023012"/>
    </source>
</evidence>
<feature type="transmembrane region" description="Helical" evidence="13">
    <location>
        <begin position="184"/>
        <end position="203"/>
    </location>
</feature>
<evidence type="ECO:0000256" key="7">
    <source>
        <dbReference type="ARBA" id="ARBA00022679"/>
    </source>
</evidence>
<comment type="catalytic activity">
    <reaction evidence="1">
        <text>ATP + protein L-histidine = ADP + protein N-phospho-L-histidine.</text>
        <dbReference type="EC" id="2.7.13.3"/>
    </reaction>
</comment>
<dbReference type="GO" id="GO:0009927">
    <property type="term" value="F:histidine phosphotransfer kinase activity"/>
    <property type="evidence" value="ECO:0007669"/>
    <property type="project" value="TreeGrafter"/>
</dbReference>
<feature type="transmembrane region" description="Helical" evidence="13">
    <location>
        <begin position="20"/>
        <end position="42"/>
    </location>
</feature>
<dbReference type="SUPFAM" id="SSF55874">
    <property type="entry name" value="ATPase domain of HSP90 chaperone/DNA topoisomerase II/histidine kinase"/>
    <property type="match status" value="1"/>
</dbReference>
<feature type="transmembrane region" description="Helical" evidence="13">
    <location>
        <begin position="215"/>
        <end position="234"/>
    </location>
</feature>
<accession>A0A1G2E912</accession>
<sequence length="511" mass="58601">MFLLLGGFVYLKNRRSKINIAFFFVCLTTFWWQFSWFFLFNIEDGTLAKIFVKIGHVGIVLLPVAFLHFSLVFLGKTDKLNKIILTIAYTITAFFEISLFTTNYFVNGYYEYYWGFYPKAGFLHPFFLLFVGFTVIRFVSLLFSSIKKELKSSFKYFQIEYVLVAMIFYILASVDFAVNYGFEFYPIGFIFILIFLGIVGYAISKYQLMNIKVILTEFLITVIALVLLIQFILSETIFEYIWEGILLLAFLFFGYLLIKSVLNEIKLREKLEIANNAKSEFVSIASHQLRTPLTAVKGYISMMIEGTYGKLSQELIRPLQNVYESNERLTKLVNDLLDLSRLEAGKIEFSPQLTSLEKIVFDITEELKINADKKGLYLKLIKPAKALPEIMVDQPKIRQVILNIIDNAIKYTRDGGITIELRKTDSQEQIIIADTGIGVSQDEIKSLFQMFSRASAGAKLHTDGSGVGLHVAKKFIEMHHGRIWVESEGKDKGSTFYIELPIRHGSGQAIK</sequence>
<dbReference type="GO" id="GO:0005524">
    <property type="term" value="F:ATP binding"/>
    <property type="evidence" value="ECO:0007669"/>
    <property type="project" value="UniProtKB-KW"/>
</dbReference>
<evidence type="ECO:0000256" key="1">
    <source>
        <dbReference type="ARBA" id="ARBA00000085"/>
    </source>
</evidence>
<keyword evidence="11" id="KW-0902">Two-component regulatory system</keyword>
<feature type="transmembrane region" description="Helical" evidence="13">
    <location>
        <begin position="54"/>
        <end position="74"/>
    </location>
</feature>
<dbReference type="PANTHER" id="PTHR43047">
    <property type="entry name" value="TWO-COMPONENT HISTIDINE PROTEIN KINASE"/>
    <property type="match status" value="1"/>
</dbReference>
<dbReference type="SMART" id="SM00387">
    <property type="entry name" value="HATPase_c"/>
    <property type="match status" value="1"/>
</dbReference>
<dbReference type="InterPro" id="IPR003661">
    <property type="entry name" value="HisK_dim/P_dom"/>
</dbReference>
<keyword evidence="7" id="KW-0808">Transferase</keyword>
<dbReference type="InterPro" id="IPR031621">
    <property type="entry name" value="HisKA_7TM"/>
</dbReference>
<dbReference type="Pfam" id="PF00512">
    <property type="entry name" value="HisKA"/>
    <property type="match status" value="1"/>
</dbReference>
<dbReference type="GO" id="GO:0000155">
    <property type="term" value="F:phosphorelay sensor kinase activity"/>
    <property type="evidence" value="ECO:0007669"/>
    <property type="project" value="InterPro"/>
</dbReference>
<evidence type="ECO:0000256" key="13">
    <source>
        <dbReference type="SAM" id="Phobius"/>
    </source>
</evidence>
<feature type="transmembrane region" description="Helical" evidence="13">
    <location>
        <begin position="158"/>
        <end position="178"/>
    </location>
</feature>
<evidence type="ECO:0000259" key="14">
    <source>
        <dbReference type="PROSITE" id="PS50109"/>
    </source>
</evidence>
<dbReference type="GO" id="GO:0045121">
    <property type="term" value="C:membrane raft"/>
    <property type="evidence" value="ECO:0007669"/>
    <property type="project" value="UniProtKB-SubCell"/>
</dbReference>
<dbReference type="FunFam" id="1.10.287.130:FF:000001">
    <property type="entry name" value="Two-component sensor histidine kinase"/>
    <property type="match status" value="1"/>
</dbReference>
<keyword evidence="6" id="KW-0597">Phosphoprotein</keyword>
<keyword evidence="12 13" id="KW-0472">Membrane</keyword>
<dbReference type="GO" id="GO:0005886">
    <property type="term" value="C:plasma membrane"/>
    <property type="evidence" value="ECO:0007669"/>
    <property type="project" value="UniProtKB-SubCell"/>
</dbReference>
<keyword evidence="13" id="KW-0812">Transmembrane</keyword>
<keyword evidence="5" id="KW-1003">Cell membrane</keyword>
<evidence type="ECO:0000256" key="12">
    <source>
        <dbReference type="ARBA" id="ARBA00023136"/>
    </source>
</evidence>
<dbReference type="InterPro" id="IPR003594">
    <property type="entry name" value="HATPase_dom"/>
</dbReference>
<feature type="transmembrane region" description="Helical" evidence="13">
    <location>
        <begin position="86"/>
        <end position="106"/>
    </location>
</feature>
<evidence type="ECO:0000256" key="3">
    <source>
        <dbReference type="ARBA" id="ARBA00004314"/>
    </source>
</evidence>
<dbReference type="Gene3D" id="3.30.565.10">
    <property type="entry name" value="Histidine kinase-like ATPase, C-terminal domain"/>
    <property type="match status" value="1"/>
</dbReference>
<gene>
    <name evidence="15" type="ORF">A3D46_00495</name>
</gene>
<evidence type="ECO:0000256" key="10">
    <source>
        <dbReference type="ARBA" id="ARBA00022840"/>
    </source>
</evidence>
<keyword evidence="8" id="KW-0547">Nucleotide-binding</keyword>
<keyword evidence="13" id="KW-1133">Transmembrane helix</keyword>
<feature type="domain" description="Histidine kinase" evidence="14">
    <location>
        <begin position="284"/>
        <end position="504"/>
    </location>
</feature>